<evidence type="ECO:0000256" key="11">
    <source>
        <dbReference type="ARBA" id="ARBA00023141"/>
    </source>
</evidence>
<dbReference type="PRINTS" id="PR00095">
    <property type="entry name" value="ANTSNTHASEI"/>
</dbReference>
<dbReference type="GO" id="GO:0046872">
    <property type="term" value="F:metal ion binding"/>
    <property type="evidence" value="ECO:0007669"/>
    <property type="project" value="UniProtKB-KW"/>
</dbReference>
<dbReference type="RefSeq" id="WP_097157692.1">
    <property type="nucleotide sequence ID" value="NZ_JBEPMQ010000001.1"/>
</dbReference>
<dbReference type="InterPro" id="IPR015890">
    <property type="entry name" value="Chorismate_C"/>
</dbReference>
<keyword evidence="8 15" id="KW-0479">Metal-binding</keyword>
<dbReference type="EC" id="4.1.3.27" evidence="5 15"/>
<evidence type="ECO:0000256" key="5">
    <source>
        <dbReference type="ARBA" id="ARBA00012266"/>
    </source>
</evidence>
<evidence type="ECO:0000313" key="18">
    <source>
        <dbReference type="EMBL" id="SNX68407.1"/>
    </source>
</evidence>
<comment type="catalytic activity">
    <reaction evidence="14 15">
        <text>chorismate + L-glutamine = anthranilate + pyruvate + L-glutamate + H(+)</text>
        <dbReference type="Rhea" id="RHEA:21732"/>
        <dbReference type="ChEBI" id="CHEBI:15361"/>
        <dbReference type="ChEBI" id="CHEBI:15378"/>
        <dbReference type="ChEBI" id="CHEBI:16567"/>
        <dbReference type="ChEBI" id="CHEBI:29748"/>
        <dbReference type="ChEBI" id="CHEBI:29985"/>
        <dbReference type="ChEBI" id="CHEBI:58359"/>
        <dbReference type="EC" id="4.1.3.27"/>
    </reaction>
</comment>
<dbReference type="Pfam" id="PF00425">
    <property type="entry name" value="Chorismate_bind"/>
    <property type="match status" value="1"/>
</dbReference>
<evidence type="ECO:0000256" key="9">
    <source>
        <dbReference type="ARBA" id="ARBA00022822"/>
    </source>
</evidence>
<keyword evidence="10 15" id="KW-0460">Magnesium</keyword>
<keyword evidence="9 15" id="KW-0822">Tryptophan biosynthesis</keyword>
<dbReference type="SUPFAM" id="SSF56322">
    <property type="entry name" value="ADC synthase"/>
    <property type="match status" value="1"/>
</dbReference>
<accession>A0A285CLJ6</accession>
<reference evidence="18 19" key="1">
    <citation type="submission" date="2017-08" db="EMBL/GenBank/DDBJ databases">
        <authorList>
            <person name="de Groot N.N."/>
        </authorList>
    </citation>
    <scope>NUCLEOTIDE SEQUENCE [LARGE SCALE GENOMIC DNA]</scope>
    <source>
        <strain evidence="18 19">JC228</strain>
    </source>
</reference>
<name>A0A285CLJ6_9BACI</name>
<dbReference type="InterPro" id="IPR005801">
    <property type="entry name" value="ADC_synthase"/>
</dbReference>
<evidence type="ECO:0000256" key="10">
    <source>
        <dbReference type="ARBA" id="ARBA00022842"/>
    </source>
</evidence>
<evidence type="ECO:0000256" key="3">
    <source>
        <dbReference type="ARBA" id="ARBA00009562"/>
    </source>
</evidence>
<sequence>MRKEQSVFFHAEEIEGDTLTPIVIFQQIPGKKKCLLESSSKHQENGRFSFIAANPYLEIKSKAEEHEIIKNDQSIELKKGQTIEILKQMIPHIDSLPSYPFVGGAVGVIGYDIIRQYENIGNVIQDSMELPDAHLMVYQNVCIYDHLLQKVILISVSFTSQQDAIERVEEVKNRLENQQPVFSKVFFKTAGVQSNTTKEQFIANVKKAKSLIQQGEIFQVVLSQRLQSSFEGEPFTFYRELRRSNPSPYMFYIDFSDYIVLGASPESLLKTEGNEMITNPIAGTRPRGKTAKEDEHLKEELLADQKERAEHDMLVDLSRNDLGRVAKIGTVRVSRYMEVEKFQHVMHLVSEVKGVLRDDVHPLDALAVSLPAGTVSGAPKIRAMTILNELEKEKRGLYSGAVGYISFNGHLDFALAIRTMIIKENQAYVQAGAGIVYDSDPEKEYEETLNKARSLLEVKS</sequence>
<evidence type="ECO:0000259" key="17">
    <source>
        <dbReference type="Pfam" id="PF04715"/>
    </source>
</evidence>
<keyword evidence="12 15" id="KW-0456">Lyase</keyword>
<evidence type="ECO:0000256" key="7">
    <source>
        <dbReference type="ARBA" id="ARBA00022605"/>
    </source>
</evidence>
<keyword evidence="19" id="KW-1185">Reference proteome</keyword>
<comment type="pathway">
    <text evidence="2 15">Amino-acid biosynthesis; L-tryptophan biosynthesis; L-tryptophan from chorismate: step 1/5.</text>
</comment>
<protein>
    <recommendedName>
        <fullName evidence="6 15">Anthranilate synthase component 1</fullName>
        <ecNumber evidence="5 15">4.1.3.27</ecNumber>
    </recommendedName>
</protein>
<dbReference type="UniPathway" id="UPA00035">
    <property type="reaction ID" value="UER00040"/>
</dbReference>
<evidence type="ECO:0000256" key="4">
    <source>
        <dbReference type="ARBA" id="ARBA00011575"/>
    </source>
</evidence>
<evidence type="ECO:0000256" key="12">
    <source>
        <dbReference type="ARBA" id="ARBA00023239"/>
    </source>
</evidence>
<organism evidence="18 19">
    <name type="scientific">Bacillus oleivorans</name>
    <dbReference type="NCBI Taxonomy" id="1448271"/>
    <lineage>
        <taxon>Bacteria</taxon>
        <taxon>Bacillati</taxon>
        <taxon>Bacillota</taxon>
        <taxon>Bacilli</taxon>
        <taxon>Bacillales</taxon>
        <taxon>Bacillaceae</taxon>
        <taxon>Bacillus</taxon>
    </lineage>
</organism>
<dbReference type="Gene3D" id="3.60.120.10">
    <property type="entry name" value="Anthranilate synthase"/>
    <property type="match status" value="1"/>
</dbReference>
<evidence type="ECO:0000256" key="8">
    <source>
        <dbReference type="ARBA" id="ARBA00022723"/>
    </source>
</evidence>
<dbReference type="AlphaFoldDB" id="A0A285CLJ6"/>
<comment type="cofactor">
    <cofactor evidence="1 15">
        <name>Mg(2+)</name>
        <dbReference type="ChEBI" id="CHEBI:18420"/>
    </cofactor>
</comment>
<comment type="similarity">
    <text evidence="3 15">Belongs to the anthranilate synthase component I family.</text>
</comment>
<dbReference type="Proteomes" id="UP000219546">
    <property type="component" value="Unassembled WGS sequence"/>
</dbReference>
<feature type="domain" description="Anthranilate synthase component I N-terminal" evidence="17">
    <location>
        <begin position="17"/>
        <end position="152"/>
    </location>
</feature>
<dbReference type="PANTHER" id="PTHR11236">
    <property type="entry name" value="AMINOBENZOATE/ANTHRANILATE SYNTHASE"/>
    <property type="match status" value="1"/>
</dbReference>
<evidence type="ECO:0000256" key="2">
    <source>
        <dbReference type="ARBA" id="ARBA00004873"/>
    </source>
</evidence>
<evidence type="ECO:0000259" key="16">
    <source>
        <dbReference type="Pfam" id="PF00425"/>
    </source>
</evidence>
<dbReference type="GO" id="GO:0000162">
    <property type="term" value="P:L-tryptophan biosynthetic process"/>
    <property type="evidence" value="ECO:0007669"/>
    <property type="project" value="UniProtKB-UniPathway"/>
</dbReference>
<evidence type="ECO:0000256" key="1">
    <source>
        <dbReference type="ARBA" id="ARBA00001946"/>
    </source>
</evidence>
<evidence type="ECO:0000256" key="15">
    <source>
        <dbReference type="RuleBase" id="RU364045"/>
    </source>
</evidence>
<evidence type="ECO:0000256" key="14">
    <source>
        <dbReference type="ARBA" id="ARBA00047683"/>
    </source>
</evidence>
<dbReference type="OrthoDB" id="9803598at2"/>
<dbReference type="InterPro" id="IPR005256">
    <property type="entry name" value="Anth_synth_I_PabB"/>
</dbReference>
<dbReference type="NCBIfam" id="TIGR00564">
    <property type="entry name" value="trpE_most"/>
    <property type="match status" value="1"/>
</dbReference>
<keyword evidence="11 15" id="KW-0057">Aromatic amino acid biosynthesis</keyword>
<gene>
    <name evidence="15" type="primary">trpE</name>
    <name evidence="18" type="ORF">SAMN05877753_102515</name>
</gene>
<feature type="domain" description="Chorismate-utilising enzyme C-terminal" evidence="16">
    <location>
        <begin position="198"/>
        <end position="451"/>
    </location>
</feature>
<dbReference type="GO" id="GO:0004049">
    <property type="term" value="F:anthranilate synthase activity"/>
    <property type="evidence" value="ECO:0007669"/>
    <property type="project" value="UniProtKB-EC"/>
</dbReference>
<keyword evidence="7 15" id="KW-0028">Amino-acid biosynthesis</keyword>
<dbReference type="InterPro" id="IPR006805">
    <property type="entry name" value="Anth_synth_I_N"/>
</dbReference>
<comment type="subunit">
    <text evidence="4 15">Heterotetramer consisting of two non-identical subunits: a beta subunit (TrpG) and a large alpha subunit (TrpE).</text>
</comment>
<evidence type="ECO:0000313" key="19">
    <source>
        <dbReference type="Proteomes" id="UP000219546"/>
    </source>
</evidence>
<dbReference type="Pfam" id="PF04715">
    <property type="entry name" value="Anth_synt_I_N"/>
    <property type="match status" value="1"/>
</dbReference>
<dbReference type="PANTHER" id="PTHR11236:SF48">
    <property type="entry name" value="ISOCHORISMATE SYNTHASE MENF"/>
    <property type="match status" value="1"/>
</dbReference>
<evidence type="ECO:0000256" key="6">
    <source>
        <dbReference type="ARBA" id="ARBA00020653"/>
    </source>
</evidence>
<dbReference type="EMBL" id="OAOP01000002">
    <property type="protein sequence ID" value="SNX68407.1"/>
    <property type="molecule type" value="Genomic_DNA"/>
</dbReference>
<comment type="function">
    <text evidence="13 15">Part of a heterotetrameric complex that catalyzes the two-step biosynthesis of anthranilate, an intermediate in the biosynthesis of L-tryptophan. In the first step, the glutamine-binding beta subunit (TrpG) of anthranilate synthase (AS) provides the glutamine amidotransferase activity which generates ammonia as a substrate that, along with chorismate, is used in the second step, catalyzed by the large alpha subunit of AS (TrpE) to produce anthranilate. In the absence of TrpG, TrpE can synthesize anthranilate directly from chorismate and high concentrations of ammonia.</text>
</comment>
<proteinExistence type="inferred from homology"/>
<dbReference type="InterPro" id="IPR019999">
    <property type="entry name" value="Anth_synth_I-like"/>
</dbReference>
<evidence type="ECO:0000256" key="13">
    <source>
        <dbReference type="ARBA" id="ARBA00025634"/>
    </source>
</evidence>